<keyword evidence="2" id="KW-1133">Transmembrane helix</keyword>
<protein>
    <submittedName>
        <fullName evidence="4">Neuronal acetylcholine receptor subunit alpha-7</fullName>
    </submittedName>
</protein>
<feature type="transmembrane region" description="Helical" evidence="2">
    <location>
        <begin position="274"/>
        <end position="296"/>
    </location>
</feature>
<evidence type="ECO:0000313" key="4">
    <source>
        <dbReference type="EMBL" id="GFS19903.1"/>
    </source>
</evidence>
<dbReference type="Pfam" id="PF02932">
    <property type="entry name" value="Neur_chan_memb"/>
    <property type="match status" value="1"/>
</dbReference>
<feature type="compositionally biased region" description="Polar residues" evidence="1">
    <location>
        <begin position="211"/>
        <end position="222"/>
    </location>
</feature>
<evidence type="ECO:0000259" key="3">
    <source>
        <dbReference type="Pfam" id="PF02932"/>
    </source>
</evidence>
<dbReference type="CDD" id="cd19051">
    <property type="entry name" value="LGIC_TM_cation"/>
    <property type="match status" value="1"/>
</dbReference>
<dbReference type="InterPro" id="IPR006029">
    <property type="entry name" value="Neurotrans-gated_channel_TM"/>
</dbReference>
<dbReference type="InterPro" id="IPR036719">
    <property type="entry name" value="Neuro-gated_channel_TM_sf"/>
</dbReference>
<keyword evidence="4" id="KW-0675">Receptor</keyword>
<organism evidence="4 5">
    <name type="scientific">Elysia marginata</name>
    <dbReference type="NCBI Taxonomy" id="1093978"/>
    <lineage>
        <taxon>Eukaryota</taxon>
        <taxon>Metazoa</taxon>
        <taxon>Spiralia</taxon>
        <taxon>Lophotrochozoa</taxon>
        <taxon>Mollusca</taxon>
        <taxon>Gastropoda</taxon>
        <taxon>Heterobranchia</taxon>
        <taxon>Euthyneura</taxon>
        <taxon>Panpulmonata</taxon>
        <taxon>Sacoglossa</taxon>
        <taxon>Placobranchoidea</taxon>
        <taxon>Plakobranchidae</taxon>
        <taxon>Elysia</taxon>
    </lineage>
</organism>
<dbReference type="AlphaFoldDB" id="A0AAV4JDA6"/>
<gene>
    <name evidence="4" type="ORF">ElyMa_005043700</name>
</gene>
<dbReference type="GO" id="GO:0016020">
    <property type="term" value="C:membrane"/>
    <property type="evidence" value="ECO:0007669"/>
    <property type="project" value="InterPro"/>
</dbReference>
<evidence type="ECO:0000313" key="5">
    <source>
        <dbReference type="Proteomes" id="UP000762676"/>
    </source>
</evidence>
<feature type="domain" description="Neurotransmitter-gated ion-channel transmembrane" evidence="3">
    <location>
        <begin position="71"/>
        <end position="290"/>
    </location>
</feature>
<dbReference type="PANTHER" id="PTHR18945">
    <property type="entry name" value="NEUROTRANSMITTER GATED ION CHANNEL"/>
    <property type="match status" value="1"/>
</dbReference>
<name>A0AAV4JDA6_9GAST</name>
<keyword evidence="5" id="KW-1185">Reference proteome</keyword>
<feature type="region of interest" description="Disordered" evidence="1">
    <location>
        <begin position="209"/>
        <end position="238"/>
    </location>
</feature>
<keyword evidence="2" id="KW-0812">Transmembrane</keyword>
<dbReference type="InterPro" id="IPR038050">
    <property type="entry name" value="Neuro_actylchol_rec"/>
</dbReference>
<comment type="caution">
    <text evidence="4">The sequence shown here is derived from an EMBL/GenBank/DDBJ whole genome shotgun (WGS) entry which is preliminary data.</text>
</comment>
<evidence type="ECO:0000256" key="1">
    <source>
        <dbReference type="SAM" id="MobiDB-lite"/>
    </source>
</evidence>
<accession>A0AAV4JDA6</accession>
<keyword evidence="2" id="KW-0472">Membrane</keyword>
<dbReference type="GO" id="GO:0004888">
    <property type="term" value="F:transmembrane signaling receptor activity"/>
    <property type="evidence" value="ECO:0007669"/>
    <property type="project" value="InterPro"/>
</dbReference>
<dbReference type="GO" id="GO:0005216">
    <property type="term" value="F:monoatomic ion channel activity"/>
    <property type="evidence" value="ECO:0007669"/>
    <property type="project" value="InterPro"/>
</dbReference>
<sequence>MSTYRDIKVQALRTHSSLNVVTGVTWISYSPGGSWELQSITLEDLTSAGDVTRFQFVLKLKRLRTYYVMNIIIPVLFLSLTASLVFYLPADAGEKIGMSMTVLLAYAVYLTIIADNMPKTSTQVSLLAVYLTILLAVTAFGVVLSVVVLNLHHTSEETPVGPRIEAFTRVARRFLRLGHHSKEMSSKVRPVLNTPATTLTDADYMSAKGHQLNQQSPPSDTRSPSKHGYMGSQLRGGQNGTSELLARSFASMPSNVDERETITWAKVAETIDRLLFLSFTSFVFLITIILLPYMALKS</sequence>
<dbReference type="InterPro" id="IPR006201">
    <property type="entry name" value="Neur_channel"/>
</dbReference>
<reference evidence="4 5" key="1">
    <citation type="journal article" date="2021" name="Elife">
        <title>Chloroplast acquisition without the gene transfer in kleptoplastic sea slugs, Plakobranchus ocellatus.</title>
        <authorList>
            <person name="Maeda T."/>
            <person name="Takahashi S."/>
            <person name="Yoshida T."/>
            <person name="Shimamura S."/>
            <person name="Takaki Y."/>
            <person name="Nagai Y."/>
            <person name="Toyoda A."/>
            <person name="Suzuki Y."/>
            <person name="Arimoto A."/>
            <person name="Ishii H."/>
            <person name="Satoh N."/>
            <person name="Nishiyama T."/>
            <person name="Hasebe M."/>
            <person name="Maruyama T."/>
            <person name="Minagawa J."/>
            <person name="Obokata J."/>
            <person name="Shigenobu S."/>
        </authorList>
    </citation>
    <scope>NUCLEOTIDE SEQUENCE [LARGE SCALE GENOMIC DNA]</scope>
</reference>
<feature type="transmembrane region" description="Helical" evidence="2">
    <location>
        <begin position="126"/>
        <end position="149"/>
    </location>
</feature>
<feature type="transmembrane region" description="Helical" evidence="2">
    <location>
        <begin position="67"/>
        <end position="90"/>
    </location>
</feature>
<dbReference type="Gene3D" id="1.20.58.390">
    <property type="entry name" value="Neurotransmitter-gated ion-channel transmembrane domain"/>
    <property type="match status" value="1"/>
</dbReference>
<dbReference type="Proteomes" id="UP000762676">
    <property type="component" value="Unassembled WGS sequence"/>
</dbReference>
<proteinExistence type="predicted"/>
<evidence type="ECO:0000256" key="2">
    <source>
        <dbReference type="SAM" id="Phobius"/>
    </source>
</evidence>
<dbReference type="SUPFAM" id="SSF90112">
    <property type="entry name" value="Neurotransmitter-gated ion-channel transmembrane pore"/>
    <property type="match status" value="1"/>
</dbReference>
<dbReference type="EMBL" id="BMAT01010084">
    <property type="protein sequence ID" value="GFS19903.1"/>
    <property type="molecule type" value="Genomic_DNA"/>
</dbReference>